<dbReference type="KEGG" id="tva:4760894"/>
<dbReference type="Proteomes" id="UP000001542">
    <property type="component" value="Unassembled WGS sequence"/>
</dbReference>
<dbReference type="VEuPathDB" id="TrichDB:TVAG_143540"/>
<keyword evidence="2" id="KW-1185">Reference proteome</keyword>
<sequence>MSHWETPDSFVKKSIFKNNTAQIKNTHSGLITLTESNVTVSECIFIENKSPNTFSADTNAILTVINCTGDPFTASSSNAGTVHTDKMTTDPFNLTLSLLSLGKCEAEHPFSFENILNRSTKNNSLVLEELISFNFSLESLLNLTKS</sequence>
<dbReference type="InParanoid" id="A2EWF0"/>
<proteinExistence type="predicted"/>
<evidence type="ECO:0000313" key="2">
    <source>
        <dbReference type="Proteomes" id="UP000001542"/>
    </source>
</evidence>
<accession>A2EWF0</accession>
<dbReference type="AlphaFoldDB" id="A2EWF0"/>
<dbReference type="EMBL" id="DS113517">
    <property type="protein sequence ID" value="EAY03054.1"/>
    <property type="molecule type" value="Genomic_DNA"/>
</dbReference>
<dbReference type="VEuPathDB" id="TrichDB:TVAGG3_0353670"/>
<reference evidence="1" key="2">
    <citation type="journal article" date="2007" name="Science">
        <title>Draft genome sequence of the sexually transmitted pathogen Trichomonas vaginalis.</title>
        <authorList>
            <person name="Carlton J.M."/>
            <person name="Hirt R.P."/>
            <person name="Silva J.C."/>
            <person name="Delcher A.L."/>
            <person name="Schatz M."/>
            <person name="Zhao Q."/>
            <person name="Wortman J.R."/>
            <person name="Bidwell S.L."/>
            <person name="Alsmark U.C.M."/>
            <person name="Besteiro S."/>
            <person name="Sicheritz-Ponten T."/>
            <person name="Noel C.J."/>
            <person name="Dacks J.B."/>
            <person name="Foster P.G."/>
            <person name="Simillion C."/>
            <person name="Van de Peer Y."/>
            <person name="Miranda-Saavedra D."/>
            <person name="Barton G.J."/>
            <person name="Westrop G.D."/>
            <person name="Mueller S."/>
            <person name="Dessi D."/>
            <person name="Fiori P.L."/>
            <person name="Ren Q."/>
            <person name="Paulsen I."/>
            <person name="Zhang H."/>
            <person name="Bastida-Corcuera F.D."/>
            <person name="Simoes-Barbosa A."/>
            <person name="Brown M.T."/>
            <person name="Hayes R.D."/>
            <person name="Mukherjee M."/>
            <person name="Okumura C.Y."/>
            <person name="Schneider R."/>
            <person name="Smith A.J."/>
            <person name="Vanacova S."/>
            <person name="Villalvazo M."/>
            <person name="Haas B.J."/>
            <person name="Pertea M."/>
            <person name="Feldblyum T.V."/>
            <person name="Utterback T.R."/>
            <person name="Shu C.L."/>
            <person name="Osoegawa K."/>
            <person name="de Jong P.J."/>
            <person name="Hrdy I."/>
            <person name="Horvathova L."/>
            <person name="Zubacova Z."/>
            <person name="Dolezal P."/>
            <person name="Malik S.B."/>
            <person name="Logsdon J.M. Jr."/>
            <person name="Henze K."/>
            <person name="Gupta A."/>
            <person name="Wang C.C."/>
            <person name="Dunne R.L."/>
            <person name="Upcroft J.A."/>
            <person name="Upcroft P."/>
            <person name="White O."/>
            <person name="Salzberg S.L."/>
            <person name="Tang P."/>
            <person name="Chiu C.-H."/>
            <person name="Lee Y.-S."/>
            <person name="Embley T.M."/>
            <person name="Coombs G.H."/>
            <person name="Mottram J.C."/>
            <person name="Tachezy J."/>
            <person name="Fraser-Liggett C.M."/>
            <person name="Johnson P.J."/>
        </authorList>
    </citation>
    <scope>NUCLEOTIDE SEQUENCE [LARGE SCALE GENOMIC DNA]</scope>
    <source>
        <strain evidence="1">G3</strain>
    </source>
</reference>
<organism evidence="1 2">
    <name type="scientific">Trichomonas vaginalis (strain ATCC PRA-98 / G3)</name>
    <dbReference type="NCBI Taxonomy" id="412133"/>
    <lineage>
        <taxon>Eukaryota</taxon>
        <taxon>Metamonada</taxon>
        <taxon>Parabasalia</taxon>
        <taxon>Trichomonadida</taxon>
        <taxon>Trichomonadidae</taxon>
        <taxon>Trichomonas</taxon>
    </lineage>
</organism>
<gene>
    <name evidence="1" type="ORF">TVAG_143540</name>
</gene>
<evidence type="ECO:0000313" key="1">
    <source>
        <dbReference type="EMBL" id="EAY03054.1"/>
    </source>
</evidence>
<dbReference type="RefSeq" id="XP_001315277.1">
    <property type="nucleotide sequence ID" value="XM_001315242.1"/>
</dbReference>
<name>A2EWF0_TRIV3</name>
<reference evidence="1" key="1">
    <citation type="submission" date="2006-10" db="EMBL/GenBank/DDBJ databases">
        <authorList>
            <person name="Amadeo P."/>
            <person name="Zhao Q."/>
            <person name="Wortman J."/>
            <person name="Fraser-Liggett C."/>
            <person name="Carlton J."/>
        </authorList>
    </citation>
    <scope>NUCLEOTIDE SEQUENCE</scope>
    <source>
        <strain evidence="1">G3</strain>
    </source>
</reference>
<protein>
    <submittedName>
        <fullName evidence="1">Uncharacterized protein</fullName>
    </submittedName>
</protein>